<feature type="transmembrane region" description="Helical" evidence="2">
    <location>
        <begin position="73"/>
        <end position="100"/>
    </location>
</feature>
<dbReference type="EMBL" id="JADKBR010000007">
    <property type="protein sequence ID" value="MBK8890329.1"/>
    <property type="molecule type" value="Genomic_DNA"/>
</dbReference>
<feature type="region of interest" description="Disordered" evidence="1">
    <location>
        <begin position="108"/>
        <end position="131"/>
    </location>
</feature>
<keyword evidence="2" id="KW-1133">Transmembrane helix</keyword>
<evidence type="ECO:0000256" key="1">
    <source>
        <dbReference type="SAM" id="MobiDB-lite"/>
    </source>
</evidence>
<accession>A0A9D7QIL5</accession>
<keyword evidence="2" id="KW-0812">Transmembrane</keyword>
<proteinExistence type="predicted"/>
<dbReference type="Proteomes" id="UP000808146">
    <property type="component" value="Unassembled WGS sequence"/>
</dbReference>
<comment type="caution">
    <text evidence="3">The sequence shown here is derived from an EMBL/GenBank/DDBJ whole genome shotgun (WGS) entry which is preliminary data.</text>
</comment>
<evidence type="ECO:0000256" key="2">
    <source>
        <dbReference type="SAM" id="Phobius"/>
    </source>
</evidence>
<reference evidence="3" key="1">
    <citation type="submission" date="2020-10" db="EMBL/GenBank/DDBJ databases">
        <title>Connecting structure to function with the recovery of over 1000 high-quality activated sludge metagenome-assembled genomes encoding full-length rRNA genes using long-read sequencing.</title>
        <authorList>
            <person name="Singleton C.M."/>
            <person name="Petriglieri F."/>
            <person name="Kristensen J.M."/>
            <person name="Kirkegaard R.H."/>
            <person name="Michaelsen T.Y."/>
            <person name="Andersen M.H."/>
            <person name="Karst S.M."/>
            <person name="Dueholm M.S."/>
            <person name="Nielsen P.H."/>
            <person name="Albertsen M."/>
        </authorList>
    </citation>
    <scope>NUCLEOTIDE SEQUENCE</scope>
    <source>
        <strain evidence="3">OdNE_18-Q3-R46-58_BAT3C.305</strain>
    </source>
</reference>
<organism evidence="3 4">
    <name type="scientific">Candidatus Dechloromonas phosphorivorans</name>
    <dbReference type="NCBI Taxonomy" id="2899244"/>
    <lineage>
        <taxon>Bacteria</taxon>
        <taxon>Pseudomonadati</taxon>
        <taxon>Pseudomonadota</taxon>
        <taxon>Betaproteobacteria</taxon>
        <taxon>Rhodocyclales</taxon>
        <taxon>Azonexaceae</taxon>
        <taxon>Dechloromonas</taxon>
    </lineage>
</organism>
<evidence type="ECO:0000313" key="4">
    <source>
        <dbReference type="Proteomes" id="UP000808146"/>
    </source>
</evidence>
<dbReference type="AlphaFoldDB" id="A0A9D7QIL5"/>
<feature type="transmembrane region" description="Helical" evidence="2">
    <location>
        <begin position="40"/>
        <end position="61"/>
    </location>
</feature>
<feature type="transmembrane region" description="Helical" evidence="2">
    <location>
        <begin position="12"/>
        <end position="33"/>
    </location>
</feature>
<gene>
    <name evidence="3" type="ORF">IPN75_07955</name>
</gene>
<protein>
    <submittedName>
        <fullName evidence="3">Uncharacterized protein</fullName>
    </submittedName>
</protein>
<sequence>MNDRVRLAKYLFSLEAALGILSIGGAALFGAAYSSKSMWLAFPLIFVPFSALWALFCYGAYKGLTSPNVFSNLVFWLFVVGHLFAFPIGTAISGACIWLWRDLSPRSNGRRGTVVAEQRVPADGPATERGP</sequence>
<keyword evidence="2" id="KW-0472">Membrane</keyword>
<name>A0A9D7QIL5_9RHOO</name>
<evidence type="ECO:0000313" key="3">
    <source>
        <dbReference type="EMBL" id="MBK8890329.1"/>
    </source>
</evidence>